<feature type="domain" description="Secretion system C-terminal sorting" evidence="2">
    <location>
        <begin position="766"/>
        <end position="834"/>
    </location>
</feature>
<evidence type="ECO:0000259" key="2">
    <source>
        <dbReference type="Pfam" id="PF18962"/>
    </source>
</evidence>
<name>A0ABW7NBX0_9BACT</name>
<dbReference type="InterPro" id="IPR026444">
    <property type="entry name" value="Secre_tail"/>
</dbReference>
<evidence type="ECO:0000313" key="4">
    <source>
        <dbReference type="Proteomes" id="UP001610063"/>
    </source>
</evidence>
<dbReference type="RefSeq" id="WP_395417646.1">
    <property type="nucleotide sequence ID" value="NZ_JBIPKE010000017.1"/>
</dbReference>
<organism evidence="3 4">
    <name type="scientific">Marinoscillum luteum</name>
    <dbReference type="NCBI Taxonomy" id="861051"/>
    <lineage>
        <taxon>Bacteria</taxon>
        <taxon>Pseudomonadati</taxon>
        <taxon>Bacteroidota</taxon>
        <taxon>Cytophagia</taxon>
        <taxon>Cytophagales</taxon>
        <taxon>Reichenbachiellaceae</taxon>
        <taxon>Marinoscillum</taxon>
    </lineage>
</organism>
<feature type="signal peptide" evidence="1">
    <location>
        <begin position="1"/>
        <end position="22"/>
    </location>
</feature>
<dbReference type="EMBL" id="JBIPKE010000017">
    <property type="protein sequence ID" value="MFH6984264.1"/>
    <property type="molecule type" value="Genomic_DNA"/>
</dbReference>
<dbReference type="NCBIfam" id="NF033679">
    <property type="entry name" value="DNRLRE_dom"/>
    <property type="match status" value="1"/>
</dbReference>
<evidence type="ECO:0000313" key="3">
    <source>
        <dbReference type="EMBL" id="MFH6984264.1"/>
    </source>
</evidence>
<comment type="caution">
    <text evidence="3">The sequence shown here is derived from an EMBL/GenBank/DDBJ whole genome shotgun (WGS) entry which is preliminary data.</text>
</comment>
<dbReference type="Pfam" id="PF18962">
    <property type="entry name" value="Por_Secre_tail"/>
    <property type="match status" value="1"/>
</dbReference>
<keyword evidence="4" id="KW-1185">Reference proteome</keyword>
<sequence length="836" mass="91886">MMKFYKQFLLLSAVVTSFAVHSQTINPTTNGYVQESDGAYKVEQIYLRTAGGFNRTGFVVFPIKDIGAVYSASLNLVVKNFREDLGNPIAVDFHIALGDLVSPLANEANAYTSAPDTSVMSLAHTMTFDGTKDTDDIVSVDISKTLNELNADGAAEYVTIRINSDSSNAFLQFYSNAESDQSRWPSLEVVSEEDVVITTPVADGFLQKGKDFVTSDLYVRGQGTIEASFHREGYVVLAQNEQFGILDAKLKLTARVDAKANPAPDSIPQFIVSIAEGDLISGILNDGTTDWDQRPAESNFSVLDTLILNGVLAGETVEIDLTDKINSFIEGGAVDKYTIRMMDTTAHKVLARFHTSSDADEAKRPKLVVIASCAAELVEIDTIVCSTSVPFTLVAEEAANNVSVSENGVYDVLFKTPCGADLTRRYTVDIIDSGDFTENPEICAGEEFLGRTASETFVIEKVSSDASCTEKITYNLTVNPLPEPDLGQDSTTILDDESIVLDAGSWESYSWSTGETTQTITVELASDHFVLGHNAVSVDVTDAKGCVGSDEVVVEIKDLSLFTTTKVPTLREDKDGFFDLGTRIEIKNDLYGDTQTPAGEGPFYNRIILMEFDASPMTEVIGEGVLTSAWVQMYNYGNDELPHNADLIHDTNVEVGAAVQPVDENWTWESQPVQGDYPIQDVALIKEESVPSFYTWDLTDFLSEAVIGANENVFSLRFSAREDTASTLIKFRSPSHSITEEQPRLIYEFSDKEVLYTGELKPKLMVYPNPSYDEIRLNAEFSVYSYSIVDMNGRVIQQSKINADDVKISVSHLERGIYILHLKTAEGTKSSRFIKK</sequence>
<evidence type="ECO:0000256" key="1">
    <source>
        <dbReference type="SAM" id="SignalP"/>
    </source>
</evidence>
<reference evidence="3 4" key="1">
    <citation type="journal article" date="2013" name="Int. J. Syst. Evol. Microbiol.">
        <title>Marinoscillum luteum sp. nov., isolated from marine sediment.</title>
        <authorList>
            <person name="Cha I.T."/>
            <person name="Park S.J."/>
            <person name="Kim S.J."/>
            <person name="Kim J.G."/>
            <person name="Jung M.Y."/>
            <person name="Shin K.S."/>
            <person name="Kwon K.K."/>
            <person name="Yang S.H."/>
            <person name="Seo Y.S."/>
            <person name="Rhee S.K."/>
        </authorList>
    </citation>
    <scope>NUCLEOTIDE SEQUENCE [LARGE SCALE GENOMIC DNA]</scope>
    <source>
        <strain evidence="3 4">KCTC 23939</strain>
    </source>
</reference>
<proteinExistence type="predicted"/>
<protein>
    <submittedName>
        <fullName evidence="3">DNRLRE domain-containing protein</fullName>
    </submittedName>
</protein>
<feature type="chain" id="PRO_5047149338" evidence="1">
    <location>
        <begin position="23"/>
        <end position="836"/>
    </location>
</feature>
<accession>A0ABW7NBX0</accession>
<dbReference type="Proteomes" id="UP001610063">
    <property type="component" value="Unassembled WGS sequence"/>
</dbReference>
<gene>
    <name evidence="3" type="ORF">ACHKAR_12495</name>
</gene>
<dbReference type="NCBIfam" id="TIGR04183">
    <property type="entry name" value="Por_Secre_tail"/>
    <property type="match status" value="1"/>
</dbReference>
<keyword evidence="1" id="KW-0732">Signal</keyword>